<dbReference type="OrthoDB" id="8945572at2759"/>
<feature type="compositionally biased region" description="Basic and acidic residues" evidence="2">
    <location>
        <begin position="308"/>
        <end position="319"/>
    </location>
</feature>
<feature type="coiled-coil region" evidence="1">
    <location>
        <begin position="96"/>
        <end position="194"/>
    </location>
</feature>
<evidence type="ECO:0000313" key="4">
    <source>
        <dbReference type="Proteomes" id="UP000829720"/>
    </source>
</evidence>
<evidence type="ECO:0000256" key="1">
    <source>
        <dbReference type="SAM" id="Coils"/>
    </source>
</evidence>
<gene>
    <name evidence="3" type="ORF">AGOR_G00000050</name>
</gene>
<proteinExistence type="predicted"/>
<feature type="region of interest" description="Disordered" evidence="2">
    <location>
        <begin position="1"/>
        <end position="39"/>
    </location>
</feature>
<dbReference type="AlphaFoldDB" id="A0A8T3EA88"/>
<organism evidence="3 4">
    <name type="scientific">Albula goreensis</name>
    <dbReference type="NCBI Taxonomy" id="1534307"/>
    <lineage>
        <taxon>Eukaryota</taxon>
        <taxon>Metazoa</taxon>
        <taxon>Chordata</taxon>
        <taxon>Craniata</taxon>
        <taxon>Vertebrata</taxon>
        <taxon>Euteleostomi</taxon>
        <taxon>Actinopterygii</taxon>
        <taxon>Neopterygii</taxon>
        <taxon>Teleostei</taxon>
        <taxon>Albuliformes</taxon>
        <taxon>Albulidae</taxon>
        <taxon>Albula</taxon>
    </lineage>
</organism>
<keyword evidence="1" id="KW-0175">Coiled coil</keyword>
<feature type="compositionally biased region" description="Low complexity" evidence="2">
    <location>
        <begin position="24"/>
        <end position="39"/>
    </location>
</feature>
<accession>A0A8T3EA88</accession>
<comment type="caution">
    <text evidence="3">The sequence shown here is derived from an EMBL/GenBank/DDBJ whole genome shotgun (WGS) entry which is preliminary data.</text>
</comment>
<feature type="compositionally biased region" description="Low complexity" evidence="2">
    <location>
        <begin position="295"/>
        <end position="307"/>
    </location>
</feature>
<feature type="region of interest" description="Disordered" evidence="2">
    <location>
        <begin position="382"/>
        <end position="449"/>
    </location>
</feature>
<evidence type="ECO:0000313" key="3">
    <source>
        <dbReference type="EMBL" id="KAI1903888.1"/>
    </source>
</evidence>
<sequence>MSLKAMSHGDLQASLPGKTPALDSGLSKSFSLSSSSGANGANIANGAHTANGRFSNSKDGGEEIQELSRVARPCRRPVRAVRPVSALSPSASFLQISRLQGELVRKRKECEDLKQENKYLSNEIHMERIMMRTESELTMRNLRNLNQELQAQVKELKQKLQLSQQRAMLCSRAAEQADTSRAEAEKARALAEARAIDGRQERDLALGEKARLSEDFLQLKSKHTDAQLLLAKTEKNYFETKLKLDRVSAERQALLEENKGLEKERNELRRNLKQVSEENSKLKEREETARRRAQTAEQQSASAAEAQRQAERGRRLAEAERQDCAAESLVWREKHQALTDILRAQDDLKAQRQNKASQANIRSYFLCMTESDQRVKILKNQDGTPRNFTEGDPVYISTADSGSEDAGRGSERTMYRVVAPSTMKPSGPTHFSELAPIGGEPPDTAPPRRSRKVVEYFWLPTDEE</sequence>
<dbReference type="EMBL" id="JAERUA010000001">
    <property type="protein sequence ID" value="KAI1903888.1"/>
    <property type="molecule type" value="Genomic_DNA"/>
</dbReference>
<feature type="region of interest" description="Disordered" evidence="2">
    <location>
        <begin position="272"/>
        <end position="319"/>
    </location>
</feature>
<evidence type="ECO:0000256" key="2">
    <source>
        <dbReference type="SAM" id="MobiDB-lite"/>
    </source>
</evidence>
<keyword evidence="4" id="KW-1185">Reference proteome</keyword>
<dbReference type="Proteomes" id="UP000829720">
    <property type="component" value="Unassembled WGS sequence"/>
</dbReference>
<feature type="compositionally biased region" description="Basic and acidic residues" evidence="2">
    <location>
        <begin position="272"/>
        <end position="290"/>
    </location>
</feature>
<feature type="compositionally biased region" description="Basic and acidic residues" evidence="2">
    <location>
        <begin position="405"/>
        <end position="414"/>
    </location>
</feature>
<name>A0A8T3EA88_9TELE</name>
<protein>
    <submittedName>
        <fullName evidence="3">Uncharacterized protein</fullName>
    </submittedName>
</protein>
<reference evidence="3" key="1">
    <citation type="submission" date="2021-01" db="EMBL/GenBank/DDBJ databases">
        <authorList>
            <person name="Zahm M."/>
            <person name="Roques C."/>
            <person name="Cabau C."/>
            <person name="Klopp C."/>
            <person name="Donnadieu C."/>
            <person name="Jouanno E."/>
            <person name="Lampietro C."/>
            <person name="Louis A."/>
            <person name="Herpin A."/>
            <person name="Echchiki A."/>
            <person name="Berthelot C."/>
            <person name="Parey E."/>
            <person name="Roest-Crollius H."/>
            <person name="Braasch I."/>
            <person name="Postlethwait J."/>
            <person name="Bobe J."/>
            <person name="Montfort J."/>
            <person name="Bouchez O."/>
            <person name="Begum T."/>
            <person name="Mejri S."/>
            <person name="Adams A."/>
            <person name="Chen W.-J."/>
            <person name="Guiguen Y."/>
        </authorList>
    </citation>
    <scope>NUCLEOTIDE SEQUENCE</scope>
    <source>
        <tissue evidence="3">Blood</tissue>
    </source>
</reference>